<organism evidence="1 2">
    <name type="scientific">Brenneria populi</name>
    <dbReference type="NCBI Taxonomy" id="1505588"/>
    <lineage>
        <taxon>Bacteria</taxon>
        <taxon>Pseudomonadati</taxon>
        <taxon>Pseudomonadota</taxon>
        <taxon>Gammaproteobacteria</taxon>
        <taxon>Enterobacterales</taxon>
        <taxon>Pectobacteriaceae</taxon>
        <taxon>Brenneria</taxon>
    </lineage>
</organism>
<comment type="caution">
    <text evidence="1">The sequence shown here is derived from an EMBL/GenBank/DDBJ whole genome shotgun (WGS) entry which is preliminary data.</text>
</comment>
<evidence type="ECO:0000313" key="2">
    <source>
        <dbReference type="Proteomes" id="UP001309705"/>
    </source>
</evidence>
<dbReference type="EMBL" id="JAYWTM010000007">
    <property type="protein sequence ID" value="MEC5343080.1"/>
    <property type="molecule type" value="Genomic_DNA"/>
</dbReference>
<dbReference type="Proteomes" id="UP001309705">
    <property type="component" value="Unassembled WGS sequence"/>
</dbReference>
<evidence type="ECO:0000313" key="1">
    <source>
        <dbReference type="EMBL" id="MEC5343080.1"/>
    </source>
</evidence>
<protein>
    <recommendedName>
        <fullName evidence="3">Uracil-DNA glycosylase-like domain-containing protein</fullName>
    </recommendedName>
</protein>
<name>A0ABU6JQQ1_9GAMM</name>
<sequence>MHINSYLKALYEANWPALLENGRQIAGPAPTNPLLLCFNEAEFLQANKRILICGQETWGWGAFGATVEDCMAGYRRFFIDGAFYDGYGVSAFWKAFRFFESQLVRILGGQQLQFIWQNLAKIGRNDGKTGVTDEIRTLERAYFPVFKAEMKLLKPDIVLFLTGPDRDLDIRFHFPDAVFSQAGDESNLRRRAWVSSAELPAASLRLYHPRYFGAWSHQYKNEVVSLLKSRF</sequence>
<accession>A0ABU6JQQ1</accession>
<gene>
    <name evidence="1" type="ORF">VSX58_10805</name>
</gene>
<keyword evidence="2" id="KW-1185">Reference proteome</keyword>
<dbReference type="RefSeq" id="WP_327618061.1">
    <property type="nucleotide sequence ID" value="NZ_JAYWTM010000007.1"/>
</dbReference>
<proteinExistence type="predicted"/>
<reference evidence="1 2" key="1">
    <citation type="journal article" date="2017" name="Int. J. Syst. Evol. Microbiol.">
        <title>Brenneria populi subsp. brevivirga subsp. nov. isolated from symptomatic bark of Populus x euramericana canker, and description of Brenneria populi subsp. populi subsp. nov.</title>
        <authorList>
            <person name="Zheng M.H."/>
            <person name="Piao C.G."/>
            <person name="Xue H."/>
            <person name="Guo M.W."/>
            <person name="Li Y."/>
        </authorList>
    </citation>
    <scope>NUCLEOTIDE SEQUENCE [LARGE SCALE GENOMIC DNA]</scope>
    <source>
        <strain evidence="1 2">D9-5</strain>
    </source>
</reference>
<evidence type="ECO:0008006" key="3">
    <source>
        <dbReference type="Google" id="ProtNLM"/>
    </source>
</evidence>